<name>A0ACD3ZFD6_FUSSC</name>
<accession>A0ACD3ZFD6</accession>
<proteinExistence type="predicted"/>
<reference evidence="1" key="1">
    <citation type="submission" date="2021-11" db="EMBL/GenBank/DDBJ databases">
        <title>Fusarium solani-melongenae Genome sequencing and assembly.</title>
        <authorList>
            <person name="Xie S."/>
            <person name="Huang L."/>
            <person name="Zhang X."/>
        </authorList>
    </citation>
    <scope>NUCLEOTIDE SEQUENCE</scope>
    <source>
        <strain evidence="1">CRI 24-3</strain>
    </source>
</reference>
<sequence>MTTSNYDGEAHKEIQDGKDLVDAAVAQGVQYYIWSTLPSPHVISNGKYTKVTDIDDKFVVEEYIRSKTSLKSAFYSPGSFMRNYATIMRPQSSPDKDGSYVITRPLRPSTKLPLVDIAGDTRKFVAAILAQPDIFQAAIVSAATGKNVKYVEVSQDVYMSFLPPTAQHELLQMMLYQQEFGYYGPRTEAEVVWSVENARGNPTSFQEFLSKHPLTLE</sequence>
<gene>
    <name evidence="1" type="ORF">LCI18_010846</name>
</gene>
<evidence type="ECO:0000313" key="1">
    <source>
        <dbReference type="EMBL" id="UPK99911.1"/>
    </source>
</evidence>
<evidence type="ECO:0000313" key="2">
    <source>
        <dbReference type="Proteomes" id="UP000830768"/>
    </source>
</evidence>
<dbReference type="EMBL" id="CP090037">
    <property type="protein sequence ID" value="UPK99911.1"/>
    <property type="molecule type" value="Genomic_DNA"/>
</dbReference>
<protein>
    <submittedName>
        <fullName evidence="1">Uncharacterized protein</fullName>
    </submittedName>
</protein>
<organism evidence="1 2">
    <name type="scientific">Fusarium solani subsp. cucurbitae</name>
    <name type="common">Neocosmosporum cucurbitae</name>
    <dbReference type="NCBI Taxonomy" id="2747967"/>
    <lineage>
        <taxon>Eukaryota</taxon>
        <taxon>Fungi</taxon>
        <taxon>Dikarya</taxon>
        <taxon>Ascomycota</taxon>
        <taxon>Pezizomycotina</taxon>
        <taxon>Sordariomycetes</taxon>
        <taxon>Hypocreomycetidae</taxon>
        <taxon>Hypocreales</taxon>
        <taxon>Nectriaceae</taxon>
        <taxon>Fusarium</taxon>
        <taxon>Fusarium solani species complex</taxon>
    </lineage>
</organism>
<dbReference type="Proteomes" id="UP000830768">
    <property type="component" value="Chromosome 9"/>
</dbReference>
<keyword evidence="2" id="KW-1185">Reference proteome</keyword>